<protein>
    <recommendedName>
        <fullName evidence="8">Rhodopsin domain-containing protein</fullName>
    </recommendedName>
</protein>
<dbReference type="OMA" id="WCAAADF"/>
<evidence type="ECO:0000256" key="2">
    <source>
        <dbReference type="ARBA" id="ARBA00022692"/>
    </source>
</evidence>
<keyword evidence="4 7" id="KW-0472">Membrane</keyword>
<feature type="domain" description="Rhodopsin" evidence="8">
    <location>
        <begin position="36"/>
        <end position="266"/>
    </location>
</feature>
<comment type="caution">
    <text evidence="9">The sequence shown here is derived from an EMBL/GenBank/DDBJ whole genome shotgun (WGS) entry which is preliminary data.</text>
</comment>
<dbReference type="RefSeq" id="XP_016640181.1">
    <property type="nucleotide sequence ID" value="XM_016789918.1"/>
</dbReference>
<dbReference type="VEuPathDB" id="FungiDB:SAPIO_CDS8238"/>
<organism evidence="9 10">
    <name type="scientific">Pseudallescheria apiosperma</name>
    <name type="common">Scedosporium apiospermum</name>
    <dbReference type="NCBI Taxonomy" id="563466"/>
    <lineage>
        <taxon>Eukaryota</taxon>
        <taxon>Fungi</taxon>
        <taxon>Dikarya</taxon>
        <taxon>Ascomycota</taxon>
        <taxon>Pezizomycotina</taxon>
        <taxon>Sordariomycetes</taxon>
        <taxon>Hypocreomycetidae</taxon>
        <taxon>Microascales</taxon>
        <taxon>Microascaceae</taxon>
        <taxon>Scedosporium</taxon>
    </lineage>
</organism>
<evidence type="ECO:0000259" key="8">
    <source>
        <dbReference type="Pfam" id="PF20684"/>
    </source>
</evidence>
<sequence>MANSGFPAELASKDRSKKVQIVIWLLIALSGLFLALRVYCKFLRHRGLWWDDNLLIASWVLLLGDTICSAINIGKGFGKHIMFIKPEDLPSMGLASNFAGTFAIIGVILSKDSFALTLLRITIGWPRYVIWFVIATISSMMAIVAVFTWTTCTSPGQTNCVSSDVFVNFSTFAGAYSAAMDLVLAILPWKMIWGLKMDTKEKIGISVAMSLGIFAAVTSVMKSVSIPSLATGDFTYDGVDLLIWGNAEVATTIMAASIPVLRVLIRDVAAAATTGHYYSFSNNNTKRRRKGTSVTGGNSTAVDSAIQNVIIHSPVGGDGESGKSILEGGERKERKESSRGIVQTTEVRIQFSDASLDDGHNGDDFEMRTLNRLA</sequence>
<keyword evidence="3 7" id="KW-1133">Transmembrane helix</keyword>
<comment type="similarity">
    <text evidence="5">Belongs to the SAT4 family.</text>
</comment>
<dbReference type="HOGENOM" id="CLU_028200_3_0_1"/>
<reference evidence="9 10" key="1">
    <citation type="journal article" date="2014" name="Genome Announc.">
        <title>Draft genome sequence of the pathogenic fungus Scedosporium apiospermum.</title>
        <authorList>
            <person name="Vandeputte P."/>
            <person name="Ghamrawi S."/>
            <person name="Rechenmann M."/>
            <person name="Iltis A."/>
            <person name="Giraud S."/>
            <person name="Fleury M."/>
            <person name="Thornton C."/>
            <person name="Delhaes L."/>
            <person name="Meyer W."/>
            <person name="Papon N."/>
            <person name="Bouchara J.P."/>
        </authorList>
    </citation>
    <scope>NUCLEOTIDE SEQUENCE [LARGE SCALE GENOMIC DNA]</scope>
    <source>
        <strain evidence="9 10">IHEM 14462</strain>
    </source>
</reference>
<feature type="transmembrane region" description="Helical" evidence="7">
    <location>
        <begin position="241"/>
        <end position="261"/>
    </location>
</feature>
<evidence type="ECO:0000256" key="5">
    <source>
        <dbReference type="ARBA" id="ARBA00038359"/>
    </source>
</evidence>
<evidence type="ECO:0000256" key="3">
    <source>
        <dbReference type="ARBA" id="ARBA00022989"/>
    </source>
</evidence>
<keyword evidence="10" id="KW-1185">Reference proteome</keyword>
<feature type="transmembrane region" description="Helical" evidence="7">
    <location>
        <begin position="52"/>
        <end position="74"/>
    </location>
</feature>
<dbReference type="EMBL" id="JOWA01000121">
    <property type="protein sequence ID" value="KEZ40382.1"/>
    <property type="molecule type" value="Genomic_DNA"/>
</dbReference>
<feature type="transmembrane region" description="Helical" evidence="7">
    <location>
        <begin position="169"/>
        <end position="191"/>
    </location>
</feature>
<feature type="transmembrane region" description="Helical" evidence="7">
    <location>
        <begin position="94"/>
        <end position="116"/>
    </location>
</feature>
<feature type="compositionally biased region" description="Basic and acidic residues" evidence="6">
    <location>
        <begin position="357"/>
        <end position="374"/>
    </location>
</feature>
<feature type="compositionally biased region" description="Basic and acidic residues" evidence="6">
    <location>
        <begin position="328"/>
        <end position="338"/>
    </location>
</feature>
<feature type="region of interest" description="Disordered" evidence="6">
    <location>
        <begin position="313"/>
        <end position="374"/>
    </location>
</feature>
<evidence type="ECO:0000256" key="1">
    <source>
        <dbReference type="ARBA" id="ARBA00004141"/>
    </source>
</evidence>
<evidence type="ECO:0000256" key="7">
    <source>
        <dbReference type="SAM" id="Phobius"/>
    </source>
</evidence>
<name>A0A084FZ70_PSEDA</name>
<proteinExistence type="inferred from homology"/>
<dbReference type="GeneID" id="27727310"/>
<dbReference type="Pfam" id="PF20684">
    <property type="entry name" value="Fung_rhodopsin"/>
    <property type="match status" value="1"/>
</dbReference>
<dbReference type="AlphaFoldDB" id="A0A084FZ70"/>
<dbReference type="KEGG" id="sapo:SAPIO_CDS8238"/>
<dbReference type="InterPro" id="IPR049326">
    <property type="entry name" value="Rhodopsin_dom_fungi"/>
</dbReference>
<evidence type="ECO:0000313" key="10">
    <source>
        <dbReference type="Proteomes" id="UP000028545"/>
    </source>
</evidence>
<evidence type="ECO:0000256" key="4">
    <source>
        <dbReference type="ARBA" id="ARBA00023136"/>
    </source>
</evidence>
<feature type="transmembrane region" description="Helical" evidence="7">
    <location>
        <begin position="203"/>
        <end position="221"/>
    </location>
</feature>
<dbReference type="PANTHER" id="PTHR33048:SF42">
    <property type="entry name" value="INTEGRAL MEMBRANE PROTEIN"/>
    <property type="match status" value="1"/>
</dbReference>
<gene>
    <name evidence="9" type="ORF">SAPIO_CDS8238</name>
</gene>
<evidence type="ECO:0000313" key="9">
    <source>
        <dbReference type="EMBL" id="KEZ40382.1"/>
    </source>
</evidence>
<evidence type="ECO:0000256" key="6">
    <source>
        <dbReference type="SAM" id="MobiDB-lite"/>
    </source>
</evidence>
<dbReference type="Proteomes" id="UP000028545">
    <property type="component" value="Unassembled WGS sequence"/>
</dbReference>
<keyword evidence="2 7" id="KW-0812">Transmembrane</keyword>
<comment type="subcellular location">
    <subcellularLocation>
        <location evidence="1">Membrane</location>
        <topology evidence="1">Multi-pass membrane protein</topology>
    </subcellularLocation>
</comment>
<feature type="transmembrane region" description="Helical" evidence="7">
    <location>
        <begin position="21"/>
        <end position="40"/>
    </location>
</feature>
<feature type="transmembrane region" description="Helical" evidence="7">
    <location>
        <begin position="128"/>
        <end position="149"/>
    </location>
</feature>
<accession>A0A084FZ70</accession>
<dbReference type="OrthoDB" id="5417887at2759"/>
<dbReference type="GO" id="GO:0016020">
    <property type="term" value="C:membrane"/>
    <property type="evidence" value="ECO:0007669"/>
    <property type="project" value="UniProtKB-SubCell"/>
</dbReference>
<dbReference type="InterPro" id="IPR052337">
    <property type="entry name" value="SAT4-like"/>
</dbReference>
<dbReference type="PANTHER" id="PTHR33048">
    <property type="entry name" value="PTH11-LIKE INTEGRAL MEMBRANE PROTEIN (AFU_ORTHOLOGUE AFUA_5G11245)"/>
    <property type="match status" value="1"/>
</dbReference>